<sequence length="48" mass="5641">MIIFSRFHSNAWIIFTNSVVGTRIKGEKVEQMELCFSQIVTYYNVLLL</sequence>
<dbReference type="EMBL" id="CM031840">
    <property type="protein sequence ID" value="KAG6672537.1"/>
    <property type="molecule type" value="Genomic_DNA"/>
</dbReference>
<evidence type="ECO:0000313" key="1">
    <source>
        <dbReference type="EMBL" id="KAG6672537.1"/>
    </source>
</evidence>
<reference evidence="1" key="1">
    <citation type="submission" date="2021-01" db="EMBL/GenBank/DDBJ databases">
        <authorList>
            <person name="Lovell J.T."/>
            <person name="Bentley N."/>
            <person name="Bhattarai G."/>
            <person name="Jenkins J.W."/>
            <person name="Sreedasyam A."/>
            <person name="Alarcon Y."/>
            <person name="Bock C."/>
            <person name="Boston L."/>
            <person name="Carlson J."/>
            <person name="Cervantes K."/>
            <person name="Clermont K."/>
            <person name="Krom N."/>
            <person name="Kubenka K."/>
            <person name="Mamidi S."/>
            <person name="Mattison C."/>
            <person name="Monteros M."/>
            <person name="Pisani C."/>
            <person name="Plott C."/>
            <person name="Rajasekar S."/>
            <person name="Rhein H.S."/>
            <person name="Rohla C."/>
            <person name="Song M."/>
            <person name="Hilaire R.S."/>
            <person name="Shu S."/>
            <person name="Wells L."/>
            <person name="Wang X."/>
            <person name="Webber J."/>
            <person name="Heerema R.J."/>
            <person name="Klein P."/>
            <person name="Conner P."/>
            <person name="Grauke L."/>
            <person name="Grimwood J."/>
            <person name="Schmutz J."/>
            <person name="Randall J.J."/>
        </authorList>
    </citation>
    <scope>NUCLEOTIDE SEQUENCE</scope>
    <source>
        <tissue evidence="1">Leaf</tissue>
    </source>
</reference>
<proteinExistence type="predicted"/>
<dbReference type="AlphaFoldDB" id="A0A922D125"/>
<protein>
    <submittedName>
        <fullName evidence="1">Uncharacterized protein</fullName>
    </submittedName>
</protein>
<evidence type="ECO:0000313" key="2">
    <source>
        <dbReference type="Proteomes" id="UP000811246"/>
    </source>
</evidence>
<organism evidence="1 2">
    <name type="scientific">Carya illinoinensis</name>
    <name type="common">Pecan</name>
    <dbReference type="NCBI Taxonomy" id="32201"/>
    <lineage>
        <taxon>Eukaryota</taxon>
        <taxon>Viridiplantae</taxon>
        <taxon>Streptophyta</taxon>
        <taxon>Embryophyta</taxon>
        <taxon>Tracheophyta</taxon>
        <taxon>Spermatophyta</taxon>
        <taxon>Magnoliopsida</taxon>
        <taxon>eudicotyledons</taxon>
        <taxon>Gunneridae</taxon>
        <taxon>Pentapetalae</taxon>
        <taxon>rosids</taxon>
        <taxon>fabids</taxon>
        <taxon>Fagales</taxon>
        <taxon>Juglandaceae</taxon>
        <taxon>Carya</taxon>
    </lineage>
</organism>
<gene>
    <name evidence="1" type="ORF">I3842_16G062800</name>
</gene>
<accession>A0A922D125</accession>
<dbReference type="Proteomes" id="UP000811246">
    <property type="component" value="Chromosome 16"/>
</dbReference>
<name>A0A922D125_CARIL</name>
<comment type="caution">
    <text evidence="1">The sequence shown here is derived from an EMBL/GenBank/DDBJ whole genome shotgun (WGS) entry which is preliminary data.</text>
</comment>